<dbReference type="InterPro" id="IPR025846">
    <property type="entry name" value="TBL_N"/>
</dbReference>
<sequence length="412" mass="47753">MTLPTYENSRKLPHIAGLILIVIAFVVTVLHLTRNNGYVVHLDQQVFVGPTGSNDGNKSTNRRCDLFSGKWVYDDVSYPLYKEKECSFMENGFACEKYGRQDLKYQNWRWQLHHDHCELPSMFNGTTLLEKIKGKKLIYVGDSLLRNQWRSMLCLIESSLSSNKSLKTAGNLAYLHANEYNASIGFYWSPMLVASSGDNVDTHESSRGITVRVESIEEHGRHWLDADILIFDAFAWWMGHKLTILWGSFGNPNATQKKLDKSLRPLEMALSTWSDWLEMNINRTRTKLFFMSLSPFHYTGETWEEKQNCYNQTEPILKEGYWGAATSRVVMRIVESTIRKLEKRGVKVEYLNITHLSDNRKDAHPSIYRKFPYMISAERLANPKSYSDCMHWCLPGLPDVWNQILYSYIINS</sequence>
<dbReference type="PANTHER" id="PTHR32285:SF239">
    <property type="entry name" value="PROTEIN TRICHOME BIREFRINGENCE-LIKE 34"/>
    <property type="match status" value="1"/>
</dbReference>
<protein>
    <recommendedName>
        <fullName evidence="12">Trichome birefringence-like N-terminal domain-containing protein</fullName>
    </recommendedName>
</protein>
<organism evidence="10 11">
    <name type="scientific">Castilleja foliolosa</name>
    <dbReference type="NCBI Taxonomy" id="1961234"/>
    <lineage>
        <taxon>Eukaryota</taxon>
        <taxon>Viridiplantae</taxon>
        <taxon>Streptophyta</taxon>
        <taxon>Embryophyta</taxon>
        <taxon>Tracheophyta</taxon>
        <taxon>Spermatophyta</taxon>
        <taxon>Magnoliopsida</taxon>
        <taxon>eudicotyledons</taxon>
        <taxon>Gunneridae</taxon>
        <taxon>Pentapetalae</taxon>
        <taxon>asterids</taxon>
        <taxon>lamiids</taxon>
        <taxon>Lamiales</taxon>
        <taxon>Orobanchaceae</taxon>
        <taxon>Pedicularideae</taxon>
        <taxon>Castillejinae</taxon>
        <taxon>Castilleja</taxon>
    </lineage>
</organism>
<evidence type="ECO:0000256" key="7">
    <source>
        <dbReference type="SAM" id="Phobius"/>
    </source>
</evidence>
<evidence type="ECO:0000313" key="10">
    <source>
        <dbReference type="EMBL" id="KAL3617461.1"/>
    </source>
</evidence>
<keyword evidence="11" id="KW-1185">Reference proteome</keyword>
<evidence type="ECO:0000259" key="9">
    <source>
        <dbReference type="Pfam" id="PF14416"/>
    </source>
</evidence>
<dbReference type="GO" id="GO:0016020">
    <property type="term" value="C:membrane"/>
    <property type="evidence" value="ECO:0007669"/>
    <property type="project" value="UniProtKB-SubCell"/>
</dbReference>
<dbReference type="PANTHER" id="PTHR32285">
    <property type="entry name" value="PROTEIN TRICHOME BIREFRINGENCE-LIKE 9-RELATED"/>
    <property type="match status" value="1"/>
</dbReference>
<keyword evidence="4" id="KW-0735">Signal-anchor</keyword>
<keyword evidence="3 7" id="KW-0812">Transmembrane</keyword>
<dbReference type="AlphaFoldDB" id="A0ABD3BK13"/>
<reference evidence="11" key="1">
    <citation type="journal article" date="2024" name="IScience">
        <title>Strigolactones Initiate the Formation of Haustorium-like Structures in Castilleja.</title>
        <authorList>
            <person name="Buerger M."/>
            <person name="Peterson D."/>
            <person name="Chory J."/>
        </authorList>
    </citation>
    <scope>NUCLEOTIDE SEQUENCE [LARGE SCALE GENOMIC DNA]</scope>
</reference>
<dbReference type="Pfam" id="PF14416">
    <property type="entry name" value="PMR5N"/>
    <property type="match status" value="1"/>
</dbReference>
<evidence type="ECO:0000256" key="6">
    <source>
        <dbReference type="ARBA" id="ARBA00023136"/>
    </source>
</evidence>
<evidence type="ECO:0000259" key="8">
    <source>
        <dbReference type="Pfam" id="PF13839"/>
    </source>
</evidence>
<keyword evidence="6 7" id="KW-0472">Membrane</keyword>
<proteinExistence type="inferred from homology"/>
<dbReference type="InterPro" id="IPR026057">
    <property type="entry name" value="TBL_C"/>
</dbReference>
<feature type="domain" description="Trichome birefringence-like C-terminal" evidence="8">
    <location>
        <begin position="122"/>
        <end position="407"/>
    </location>
</feature>
<evidence type="ECO:0000256" key="1">
    <source>
        <dbReference type="ARBA" id="ARBA00004167"/>
    </source>
</evidence>
<gene>
    <name evidence="10" type="ORF">CASFOL_037782</name>
</gene>
<comment type="subcellular location">
    <subcellularLocation>
        <location evidence="1">Membrane</location>
        <topology evidence="1">Single-pass membrane protein</topology>
    </subcellularLocation>
</comment>
<evidence type="ECO:0008006" key="12">
    <source>
        <dbReference type="Google" id="ProtNLM"/>
    </source>
</evidence>
<comment type="similarity">
    <text evidence="2">Belongs to the PC-esterase family. TBL subfamily.</text>
</comment>
<evidence type="ECO:0000256" key="5">
    <source>
        <dbReference type="ARBA" id="ARBA00022989"/>
    </source>
</evidence>
<dbReference type="Proteomes" id="UP001632038">
    <property type="component" value="Unassembled WGS sequence"/>
</dbReference>
<dbReference type="InterPro" id="IPR029962">
    <property type="entry name" value="TBL"/>
</dbReference>
<evidence type="ECO:0000256" key="3">
    <source>
        <dbReference type="ARBA" id="ARBA00022692"/>
    </source>
</evidence>
<name>A0ABD3BK13_9LAMI</name>
<comment type="caution">
    <text evidence="10">The sequence shown here is derived from an EMBL/GenBank/DDBJ whole genome shotgun (WGS) entry which is preliminary data.</text>
</comment>
<evidence type="ECO:0000256" key="2">
    <source>
        <dbReference type="ARBA" id="ARBA00007727"/>
    </source>
</evidence>
<dbReference type="Pfam" id="PF13839">
    <property type="entry name" value="PC-Esterase"/>
    <property type="match status" value="1"/>
</dbReference>
<accession>A0ABD3BK13</accession>
<feature type="domain" description="Trichome birefringence-like N-terminal" evidence="9">
    <location>
        <begin position="63"/>
        <end position="114"/>
    </location>
</feature>
<keyword evidence="5 7" id="KW-1133">Transmembrane helix</keyword>
<feature type="transmembrane region" description="Helical" evidence="7">
    <location>
        <begin position="12"/>
        <end position="32"/>
    </location>
</feature>
<evidence type="ECO:0000256" key="4">
    <source>
        <dbReference type="ARBA" id="ARBA00022968"/>
    </source>
</evidence>
<dbReference type="EMBL" id="JAVIJP010000081">
    <property type="protein sequence ID" value="KAL3617461.1"/>
    <property type="molecule type" value="Genomic_DNA"/>
</dbReference>
<evidence type="ECO:0000313" key="11">
    <source>
        <dbReference type="Proteomes" id="UP001632038"/>
    </source>
</evidence>